<feature type="transmembrane region" description="Helical" evidence="5">
    <location>
        <begin position="164"/>
        <end position="183"/>
    </location>
</feature>
<organism evidence="6">
    <name type="scientific">hydrothermal vent metagenome</name>
    <dbReference type="NCBI Taxonomy" id="652676"/>
    <lineage>
        <taxon>unclassified sequences</taxon>
        <taxon>metagenomes</taxon>
        <taxon>ecological metagenomes</taxon>
    </lineage>
</organism>
<accession>A0A3B0V4Q5</accession>
<feature type="transmembrane region" description="Helical" evidence="5">
    <location>
        <begin position="7"/>
        <end position="29"/>
    </location>
</feature>
<dbReference type="GO" id="GO:0005576">
    <property type="term" value="C:extracellular region"/>
    <property type="evidence" value="ECO:0007669"/>
    <property type="project" value="TreeGrafter"/>
</dbReference>
<feature type="transmembrane region" description="Helical" evidence="5">
    <location>
        <begin position="105"/>
        <end position="126"/>
    </location>
</feature>
<dbReference type="HAMAP" id="MF_01600">
    <property type="entry name" value="UPF0182"/>
    <property type="match status" value="1"/>
</dbReference>
<keyword evidence="2 5" id="KW-0812">Transmembrane</keyword>
<feature type="transmembrane region" description="Helical" evidence="5">
    <location>
        <begin position="204"/>
        <end position="228"/>
    </location>
</feature>
<dbReference type="Pfam" id="PF03699">
    <property type="entry name" value="UPF0182"/>
    <property type="match status" value="1"/>
</dbReference>
<evidence type="ECO:0000256" key="3">
    <source>
        <dbReference type="ARBA" id="ARBA00022989"/>
    </source>
</evidence>
<dbReference type="EMBL" id="UOEY01000062">
    <property type="protein sequence ID" value="VAW38545.1"/>
    <property type="molecule type" value="Genomic_DNA"/>
</dbReference>
<evidence type="ECO:0000313" key="6">
    <source>
        <dbReference type="EMBL" id="VAW38545.1"/>
    </source>
</evidence>
<keyword evidence="4 5" id="KW-0472">Membrane</keyword>
<proteinExistence type="inferred from homology"/>
<keyword evidence="3 5" id="KW-1133">Transmembrane helix</keyword>
<feature type="transmembrane region" description="Helical" evidence="5">
    <location>
        <begin position="41"/>
        <end position="66"/>
    </location>
</feature>
<feature type="non-terminal residue" evidence="6">
    <location>
        <position position="799"/>
    </location>
</feature>
<dbReference type="PANTHER" id="PTHR39344">
    <property type="entry name" value="UPF0182 PROTEIN SLL1060"/>
    <property type="match status" value="1"/>
</dbReference>
<dbReference type="InterPro" id="IPR005372">
    <property type="entry name" value="UPF0182"/>
</dbReference>
<evidence type="ECO:0000256" key="1">
    <source>
        <dbReference type="ARBA" id="ARBA00022475"/>
    </source>
</evidence>
<feature type="transmembrane region" description="Helical" evidence="5">
    <location>
        <begin position="248"/>
        <end position="269"/>
    </location>
</feature>
<protein>
    <submittedName>
        <fullName evidence="6">UPF0182 protein AF1421</fullName>
    </submittedName>
</protein>
<evidence type="ECO:0000256" key="5">
    <source>
        <dbReference type="SAM" id="Phobius"/>
    </source>
</evidence>
<sequence>MRSKSTIVAFTLSVIAFLALCSLLVGYYGDWLWFQNMGFGAVFTTILWTKILAFVVFSLISGLFAWGNIAIARKWGTHTRALTVFAPEQQMTLAKIAFSDKYAKYSWAGIILFFSFIMGSRAAAAWEIFLQFLHASKFGITDPIFSKDAGFYIFRLPLYDFIQGWYLFCVVVVLLAVAASYFMDRSIAVQENHFSVNKRAQSHLTILGGLLFLGIALSFRLKLYGLMYSNSGVAFGASYADVYAQIPAYWTVLIIALIVALISFLTPLLNRWKLLLYSIGIYFVVLLGFSWVYPALIEQYVVKPTELTKETPYIRHSIKFTRLAFGLNKIEEKPFPVGQPITYKEIKDNQATIHNIRLWDTRPLIETYRQLQEMRLYYNFKNVDIDRYHFKKKYTEVALAARELAPSKLPARARTWLNIHLKYTHGYGLVMSPVNEITKDGLPDLIVKNIPPSSNVLSIARPEIYYGEQTSQYVLVNTKTKEFDYPKGNQNLYTSYQGKGGVQLSNLFRRLVYTWNFSDIKILLTNYITDQSRIMFHRDISDRDHTIAPFLSYDSDPYLVVGQDGNLYWIHDAYTTSTMFPYSQPLTRSRNNRGINYIRNSVKVVINAYNGDVSYYVIDPSDPLIRTYEKMFPTLFKPISRMPAFLKKHIRYPKDLFLIQAEMYKTFHMTSPQVFYNQEDLWSLPTEIYNNSEQSMLPYYIIMRLPDTKSEEFMLMLPFTPSKKNNMVAWLCARCDGSNYGQLLEYRLSKEKLIYGPLQIDARINQKPDISSKLTLWGQMGSSVIRGNLLVIPIDHSFL</sequence>
<feature type="transmembrane region" description="Helical" evidence="5">
    <location>
        <begin position="274"/>
        <end position="293"/>
    </location>
</feature>
<evidence type="ECO:0000256" key="4">
    <source>
        <dbReference type="ARBA" id="ARBA00023136"/>
    </source>
</evidence>
<keyword evidence="1" id="KW-1003">Cell membrane</keyword>
<evidence type="ECO:0000256" key="2">
    <source>
        <dbReference type="ARBA" id="ARBA00022692"/>
    </source>
</evidence>
<reference evidence="6" key="1">
    <citation type="submission" date="2018-06" db="EMBL/GenBank/DDBJ databases">
        <authorList>
            <person name="Zhirakovskaya E."/>
        </authorList>
    </citation>
    <scope>NUCLEOTIDE SEQUENCE</scope>
</reference>
<dbReference type="GO" id="GO:0016020">
    <property type="term" value="C:membrane"/>
    <property type="evidence" value="ECO:0007669"/>
    <property type="project" value="InterPro"/>
</dbReference>
<gene>
    <name evidence="6" type="ORF">MNBD_DELTA04-574</name>
</gene>
<dbReference type="AlphaFoldDB" id="A0A3B0V4Q5"/>
<dbReference type="PANTHER" id="PTHR39344:SF1">
    <property type="entry name" value="UPF0182 PROTEIN SLL1060"/>
    <property type="match status" value="1"/>
</dbReference>
<name>A0A3B0V4Q5_9ZZZZ</name>